<keyword evidence="2" id="KW-1185">Reference proteome</keyword>
<protein>
    <submittedName>
        <fullName evidence="1">Uncharacterized protein</fullName>
    </submittedName>
</protein>
<dbReference type="OrthoDB" id="448455at2759"/>
<accession>A0A3P7LN79</accession>
<proteinExistence type="predicted"/>
<evidence type="ECO:0000313" key="2">
    <source>
        <dbReference type="Proteomes" id="UP000281553"/>
    </source>
</evidence>
<sequence length="93" mass="10961">MHTMQNIVTSLYMCCTFFIESAKAYKDHGFRMMSIWLHGVEADPNAMEQLQAALVAIGKKERADKLQHDYHKVLHGHKNWKQKLEVPTHRKRR</sequence>
<gene>
    <name evidence="1" type="ORF">DILT_LOCUS13196</name>
</gene>
<dbReference type="Proteomes" id="UP000281553">
    <property type="component" value="Unassembled WGS sequence"/>
</dbReference>
<dbReference type="AlphaFoldDB" id="A0A3P7LN79"/>
<name>A0A3P7LN79_DIBLA</name>
<organism evidence="1 2">
    <name type="scientific">Dibothriocephalus latus</name>
    <name type="common">Fish tapeworm</name>
    <name type="synonym">Diphyllobothrium latum</name>
    <dbReference type="NCBI Taxonomy" id="60516"/>
    <lineage>
        <taxon>Eukaryota</taxon>
        <taxon>Metazoa</taxon>
        <taxon>Spiralia</taxon>
        <taxon>Lophotrochozoa</taxon>
        <taxon>Platyhelminthes</taxon>
        <taxon>Cestoda</taxon>
        <taxon>Eucestoda</taxon>
        <taxon>Diphyllobothriidea</taxon>
        <taxon>Diphyllobothriidae</taxon>
        <taxon>Dibothriocephalus</taxon>
    </lineage>
</organism>
<dbReference type="EMBL" id="UYRU01069215">
    <property type="protein sequence ID" value="VDN18475.1"/>
    <property type="molecule type" value="Genomic_DNA"/>
</dbReference>
<evidence type="ECO:0000313" key="1">
    <source>
        <dbReference type="EMBL" id="VDN18475.1"/>
    </source>
</evidence>
<reference evidence="1 2" key="1">
    <citation type="submission" date="2018-11" db="EMBL/GenBank/DDBJ databases">
        <authorList>
            <consortium name="Pathogen Informatics"/>
        </authorList>
    </citation>
    <scope>NUCLEOTIDE SEQUENCE [LARGE SCALE GENOMIC DNA]</scope>
</reference>